<keyword evidence="2" id="KW-1185">Reference proteome</keyword>
<proteinExistence type="predicted"/>
<dbReference type="RefSeq" id="WP_047471675.1">
    <property type="nucleotide sequence ID" value="NZ_LFZS01000005.1"/>
</dbReference>
<reference evidence="1 2" key="1">
    <citation type="submission" date="2015-07" db="EMBL/GenBank/DDBJ databases">
        <title>Acinetobacter yuneri, a novel member of Acinetobacter calcoaceticus-Acinetobacter baumannii complex isolated from clinical specimen.</title>
        <authorList>
            <person name="Yu Y."/>
        </authorList>
    </citation>
    <scope>NUCLEOTIDE SEQUENCE [LARGE SCALE GENOMIC DNA]</scope>
    <source>
        <strain evidence="1 2">A362</strain>
    </source>
</reference>
<dbReference type="EMBL" id="LFZS01000005">
    <property type="protein sequence ID" value="ONN54645.1"/>
    <property type="molecule type" value="Genomic_DNA"/>
</dbReference>
<dbReference type="AlphaFoldDB" id="A0A1V2UXF9"/>
<dbReference type="Proteomes" id="UP000189376">
    <property type="component" value="Unassembled WGS sequence"/>
</dbReference>
<sequence length="70" mass="7922">MSEEVKYEDRVRAAYRSAQGNVAQEFSPHIVKACEASSNARMERLATGQTTFDEEEAVLMKKWNALKNKA</sequence>
<evidence type="ECO:0000313" key="1">
    <source>
        <dbReference type="EMBL" id="ONN54645.1"/>
    </source>
</evidence>
<protein>
    <submittedName>
        <fullName evidence="1">Uncharacterized protein</fullName>
    </submittedName>
</protein>
<evidence type="ECO:0000313" key="2">
    <source>
        <dbReference type="Proteomes" id="UP000189376"/>
    </source>
</evidence>
<name>A0A1V2UXF9_9GAMM</name>
<comment type="caution">
    <text evidence="1">The sequence shown here is derived from an EMBL/GenBank/DDBJ whole genome shotgun (WGS) entry which is preliminary data.</text>
</comment>
<dbReference type="GeneID" id="67513466"/>
<organism evidence="1 2">
    <name type="scientific">Acinetobacter genomosp. 33YU</name>
    <dbReference type="NCBI Taxonomy" id="1675530"/>
    <lineage>
        <taxon>Bacteria</taxon>
        <taxon>Pseudomonadati</taxon>
        <taxon>Pseudomonadota</taxon>
        <taxon>Gammaproteobacteria</taxon>
        <taxon>Moraxellales</taxon>
        <taxon>Moraxellaceae</taxon>
        <taxon>Acinetobacter</taxon>
    </lineage>
</organism>
<accession>A0A1V2UXF9</accession>
<gene>
    <name evidence="1" type="ORF">AC058_09030</name>
</gene>